<accession>A0ABD2QPJ5</accession>
<dbReference type="SUPFAM" id="SSF53474">
    <property type="entry name" value="alpha/beta-Hydrolases"/>
    <property type="match status" value="1"/>
</dbReference>
<keyword evidence="3" id="KW-1185">Reference proteome</keyword>
<sequence>MLLKKDKVLLFYSSMDSQNYGIHGGTKLYSWLNMVIELWLLIFAVMVIPQEPGVMEEEFAKTGTKKVLEKFLTYRNPGPLYLPKGRPFDDSPVILPSWLSQKEVDYFASKYEQTGFTGGFNYYRALDLDWELTATWSGAKVKVPVKFIVGDLDLTFNAPGAKDYINKGGMKKDVPLLEKWLYWKMLAIFFNKKRLMKLTNTFMISSRAFLLLEGLKF</sequence>
<evidence type="ECO:0000256" key="1">
    <source>
        <dbReference type="SAM" id="Phobius"/>
    </source>
</evidence>
<dbReference type="Proteomes" id="UP001627284">
    <property type="component" value="Unassembled WGS sequence"/>
</dbReference>
<protein>
    <recommendedName>
        <fullName evidence="4">Epoxide hydrolase N-terminal domain-containing protein</fullName>
    </recommendedName>
</protein>
<name>A0ABD2QPJ5_9SOLN</name>
<comment type="caution">
    <text evidence="2">The sequence shown here is derived from an EMBL/GenBank/DDBJ whole genome shotgun (WGS) entry which is preliminary data.</text>
</comment>
<dbReference type="EMBL" id="JBJKTR010000024">
    <property type="protein sequence ID" value="KAL3321445.1"/>
    <property type="molecule type" value="Genomic_DNA"/>
</dbReference>
<evidence type="ECO:0000313" key="2">
    <source>
        <dbReference type="EMBL" id="KAL3321445.1"/>
    </source>
</evidence>
<dbReference type="InterPro" id="IPR029058">
    <property type="entry name" value="AB_hydrolase_fold"/>
</dbReference>
<reference evidence="2 3" key="1">
    <citation type="submission" date="2024-05" db="EMBL/GenBank/DDBJ databases">
        <title>De novo assembly of an allotetraploid wild potato.</title>
        <authorList>
            <person name="Hosaka A.J."/>
        </authorList>
    </citation>
    <scope>NUCLEOTIDE SEQUENCE [LARGE SCALE GENOMIC DNA]</scope>
    <source>
        <tissue evidence="2">Young leaves</tissue>
    </source>
</reference>
<evidence type="ECO:0008006" key="4">
    <source>
        <dbReference type="Google" id="ProtNLM"/>
    </source>
</evidence>
<evidence type="ECO:0000313" key="3">
    <source>
        <dbReference type="Proteomes" id="UP001627284"/>
    </source>
</evidence>
<dbReference type="PANTHER" id="PTHR43329">
    <property type="entry name" value="EPOXIDE HYDROLASE"/>
    <property type="match status" value="1"/>
</dbReference>
<feature type="transmembrane region" description="Helical" evidence="1">
    <location>
        <begin position="28"/>
        <end position="48"/>
    </location>
</feature>
<organism evidence="2 3">
    <name type="scientific">Solanum stoloniferum</name>
    <dbReference type="NCBI Taxonomy" id="62892"/>
    <lineage>
        <taxon>Eukaryota</taxon>
        <taxon>Viridiplantae</taxon>
        <taxon>Streptophyta</taxon>
        <taxon>Embryophyta</taxon>
        <taxon>Tracheophyta</taxon>
        <taxon>Spermatophyta</taxon>
        <taxon>Magnoliopsida</taxon>
        <taxon>eudicotyledons</taxon>
        <taxon>Gunneridae</taxon>
        <taxon>Pentapetalae</taxon>
        <taxon>asterids</taxon>
        <taxon>lamiids</taxon>
        <taxon>Solanales</taxon>
        <taxon>Solanaceae</taxon>
        <taxon>Solanoideae</taxon>
        <taxon>Solaneae</taxon>
        <taxon>Solanum</taxon>
    </lineage>
</organism>
<dbReference type="Gene3D" id="3.40.50.1820">
    <property type="entry name" value="alpha/beta hydrolase"/>
    <property type="match status" value="1"/>
</dbReference>
<keyword evidence="1" id="KW-0812">Transmembrane</keyword>
<keyword evidence="1" id="KW-1133">Transmembrane helix</keyword>
<keyword evidence="1" id="KW-0472">Membrane</keyword>
<dbReference type="AlphaFoldDB" id="A0ABD2QPJ5"/>
<gene>
    <name evidence="2" type="ORF">AABB24_039197</name>
</gene>
<proteinExistence type="predicted"/>